<dbReference type="EMBL" id="BMHI01000005">
    <property type="protein sequence ID" value="GGB38325.1"/>
    <property type="molecule type" value="Genomic_DNA"/>
</dbReference>
<keyword evidence="3" id="KW-1185">Reference proteome</keyword>
<dbReference type="InterPro" id="IPR013096">
    <property type="entry name" value="Cupin_2"/>
</dbReference>
<reference evidence="2" key="2">
    <citation type="submission" date="2020-09" db="EMBL/GenBank/DDBJ databases">
        <authorList>
            <person name="Sun Q."/>
            <person name="Zhou Y."/>
        </authorList>
    </citation>
    <scope>NUCLEOTIDE SEQUENCE</scope>
    <source>
        <strain evidence="2">CGMCC 1.15085</strain>
    </source>
</reference>
<proteinExistence type="predicted"/>
<gene>
    <name evidence="2" type="ORF">GCM10011492_31340</name>
</gene>
<accession>A0A916TDC5</accession>
<reference evidence="2" key="1">
    <citation type="journal article" date="2014" name="Int. J. Syst. Evol. Microbiol.">
        <title>Complete genome sequence of Corynebacterium casei LMG S-19264T (=DSM 44701T), isolated from a smear-ripened cheese.</title>
        <authorList>
            <consortium name="US DOE Joint Genome Institute (JGI-PGF)"/>
            <person name="Walter F."/>
            <person name="Albersmeier A."/>
            <person name="Kalinowski J."/>
            <person name="Ruckert C."/>
        </authorList>
    </citation>
    <scope>NUCLEOTIDE SEQUENCE</scope>
    <source>
        <strain evidence="2">CGMCC 1.15085</strain>
    </source>
</reference>
<organism evidence="2 3">
    <name type="scientific">Flexivirga endophytica</name>
    <dbReference type="NCBI Taxonomy" id="1849103"/>
    <lineage>
        <taxon>Bacteria</taxon>
        <taxon>Bacillati</taxon>
        <taxon>Actinomycetota</taxon>
        <taxon>Actinomycetes</taxon>
        <taxon>Micrococcales</taxon>
        <taxon>Dermacoccaceae</taxon>
        <taxon>Flexivirga</taxon>
    </lineage>
</organism>
<evidence type="ECO:0000313" key="2">
    <source>
        <dbReference type="EMBL" id="GGB38325.1"/>
    </source>
</evidence>
<protein>
    <recommendedName>
        <fullName evidence="1">Cupin type-2 domain-containing protein</fullName>
    </recommendedName>
</protein>
<sequence>MRIPVPGGKIIDEHIGAASTGESKLSVAHMRAPAEWSEPFQTPEFDEFTIVLSGTVIVEHGDGETTEVTAGQSVKTTAGERIRYSTGPDGADYIAVCLPAFTPETVNRDE</sequence>
<dbReference type="InterPro" id="IPR011051">
    <property type="entry name" value="RmlC_Cupin_sf"/>
</dbReference>
<evidence type="ECO:0000259" key="1">
    <source>
        <dbReference type="Pfam" id="PF07883"/>
    </source>
</evidence>
<dbReference type="InterPro" id="IPR014710">
    <property type="entry name" value="RmlC-like_jellyroll"/>
</dbReference>
<dbReference type="SUPFAM" id="SSF51182">
    <property type="entry name" value="RmlC-like cupins"/>
    <property type="match status" value="1"/>
</dbReference>
<dbReference type="Gene3D" id="2.60.120.10">
    <property type="entry name" value="Jelly Rolls"/>
    <property type="match status" value="1"/>
</dbReference>
<dbReference type="AlphaFoldDB" id="A0A916TDC5"/>
<dbReference type="Proteomes" id="UP000636793">
    <property type="component" value="Unassembled WGS sequence"/>
</dbReference>
<name>A0A916TDC5_9MICO</name>
<evidence type="ECO:0000313" key="3">
    <source>
        <dbReference type="Proteomes" id="UP000636793"/>
    </source>
</evidence>
<comment type="caution">
    <text evidence="2">The sequence shown here is derived from an EMBL/GenBank/DDBJ whole genome shotgun (WGS) entry which is preliminary data.</text>
</comment>
<dbReference type="Pfam" id="PF07883">
    <property type="entry name" value="Cupin_2"/>
    <property type="match status" value="1"/>
</dbReference>
<feature type="domain" description="Cupin type-2" evidence="1">
    <location>
        <begin position="33"/>
        <end position="84"/>
    </location>
</feature>